<dbReference type="Gene3D" id="3.40.50.10140">
    <property type="entry name" value="Toll/interleukin-1 receptor homology (TIR) domain"/>
    <property type="match status" value="1"/>
</dbReference>
<feature type="domain" description="TIR" evidence="2">
    <location>
        <begin position="61"/>
        <end position="210"/>
    </location>
</feature>
<gene>
    <name evidence="3" type="ORF">ACJMK2_043156</name>
</gene>
<dbReference type="InterPro" id="IPR035897">
    <property type="entry name" value="Toll_tir_struct_dom_sf"/>
</dbReference>
<feature type="compositionally biased region" description="Basic and acidic residues" evidence="1">
    <location>
        <begin position="528"/>
        <end position="548"/>
    </location>
</feature>
<name>A0ABD3VW16_SINWO</name>
<feature type="compositionally biased region" description="Basic and acidic residues" evidence="1">
    <location>
        <begin position="556"/>
        <end position="579"/>
    </location>
</feature>
<evidence type="ECO:0000259" key="2">
    <source>
        <dbReference type="PROSITE" id="PS50104"/>
    </source>
</evidence>
<dbReference type="Proteomes" id="UP001634394">
    <property type="component" value="Unassembled WGS sequence"/>
</dbReference>
<dbReference type="PROSITE" id="PS50104">
    <property type="entry name" value="TIR"/>
    <property type="match status" value="1"/>
</dbReference>
<protein>
    <recommendedName>
        <fullName evidence="2">TIR domain-containing protein</fullName>
    </recommendedName>
</protein>
<organism evidence="3 4">
    <name type="scientific">Sinanodonta woodiana</name>
    <name type="common">Chinese pond mussel</name>
    <name type="synonym">Anodonta woodiana</name>
    <dbReference type="NCBI Taxonomy" id="1069815"/>
    <lineage>
        <taxon>Eukaryota</taxon>
        <taxon>Metazoa</taxon>
        <taxon>Spiralia</taxon>
        <taxon>Lophotrochozoa</taxon>
        <taxon>Mollusca</taxon>
        <taxon>Bivalvia</taxon>
        <taxon>Autobranchia</taxon>
        <taxon>Heteroconchia</taxon>
        <taxon>Palaeoheterodonta</taxon>
        <taxon>Unionida</taxon>
        <taxon>Unionoidea</taxon>
        <taxon>Unionidae</taxon>
        <taxon>Unioninae</taxon>
        <taxon>Sinanodonta</taxon>
    </lineage>
</organism>
<feature type="compositionally biased region" description="Polar residues" evidence="1">
    <location>
        <begin position="369"/>
        <end position="387"/>
    </location>
</feature>
<feature type="region of interest" description="Disordered" evidence="1">
    <location>
        <begin position="399"/>
        <end position="428"/>
    </location>
</feature>
<keyword evidence="4" id="KW-1185">Reference proteome</keyword>
<dbReference type="InterPro" id="IPR000157">
    <property type="entry name" value="TIR_dom"/>
</dbReference>
<dbReference type="AlphaFoldDB" id="A0ABD3VW16"/>
<dbReference type="EMBL" id="JBJQND010000009">
    <property type="protein sequence ID" value="KAL3865806.1"/>
    <property type="molecule type" value="Genomic_DNA"/>
</dbReference>
<feature type="region of interest" description="Disordered" evidence="1">
    <location>
        <begin position="1"/>
        <end position="22"/>
    </location>
</feature>
<feature type="region of interest" description="Disordered" evidence="1">
    <location>
        <begin position="365"/>
        <end position="387"/>
    </location>
</feature>
<comment type="caution">
    <text evidence="3">The sequence shown here is derived from an EMBL/GenBank/DDBJ whole genome shotgun (WGS) entry which is preliminary data.</text>
</comment>
<evidence type="ECO:0000313" key="3">
    <source>
        <dbReference type="EMBL" id="KAL3865806.1"/>
    </source>
</evidence>
<feature type="compositionally biased region" description="Polar residues" evidence="1">
    <location>
        <begin position="484"/>
        <end position="497"/>
    </location>
</feature>
<evidence type="ECO:0000256" key="1">
    <source>
        <dbReference type="SAM" id="MobiDB-lite"/>
    </source>
</evidence>
<reference evidence="3 4" key="1">
    <citation type="submission" date="2024-11" db="EMBL/GenBank/DDBJ databases">
        <title>Chromosome-level genome assembly of the freshwater bivalve Anodonta woodiana.</title>
        <authorList>
            <person name="Chen X."/>
        </authorList>
    </citation>
    <scope>NUCLEOTIDE SEQUENCE [LARGE SCALE GENOMIC DNA]</scope>
    <source>
        <strain evidence="3">MN2024</strain>
        <tissue evidence="3">Gills</tissue>
    </source>
</reference>
<feature type="region of interest" description="Disordered" evidence="1">
    <location>
        <begin position="471"/>
        <end position="671"/>
    </location>
</feature>
<accession>A0ABD3VW16</accession>
<feature type="compositionally biased region" description="Basic and acidic residues" evidence="1">
    <location>
        <begin position="588"/>
        <end position="671"/>
    </location>
</feature>
<proteinExistence type="predicted"/>
<sequence length="867" mass="97482">MAAEESLSRLDSQVSMDASPPEINLVVQESDQTSVAGGKDVHAEIDAEESKSSFDRGTRIDFFDVLILYSEDNKSEARTFCDHLKSDIKLKDNEPVKAVLYDECVPLAGSKFNLLTTATKRCTFIFCYITKEFCEDKWTELMKDECLMEAIENEEKQWCLVPVLTVPTKTAKFKLPAGLRSLKGINYYENNKYYRDSVSALIQHNLYRRLDKERKQKFTENKENKETLHFGNEEICCQENKEKLGTKQQEKEKTTEQGVNDGLIRSQPVFIQKAGDQTGIDPYTQPIGTSFERRSEENDSTCINSIKSTDQLSKEGSLPLLDGPNSVMVSSSINSCTEDKVPIQEESCTGATSDIQTYREGTYIDNGYHSDQSVEPVSPTNDPSDNNCMKSSADQLYQGGSSNLMQPALHNFGGNGIQSDRPLLDGPDSALRSKSINSYTGEERHILKECSDRARFTECLQDIGVLSLYPDVDGMHSESDDQPQDTQITPVNQSPSCWGTEMTAEEEEDHSLETKSKDGSMSVKKTKEKKEQHLETKSKDHSMLETKSNHSMPVKKTNEKEEQSLETKSKDHRMLETKSKVYSMSVKKTSEKNEQSLETNSKDHSRLETISKDHSISVTKTKKEEEQSLETISKDHSMSVKQTMDKKKQHLETKSKDHSMLETKSKDHSMSMKKIKEGNEHYSSLSEKGIASEMKGYQDVNFRHKANGSNKQVATVTPRRKECNYRDAEKTDLDIVDRETNGDTGVKTIHETRETTSYEMGQTLLKTVDGDISEILPSRKRPYTDASRYHVAMRPATPLLAKASPIPPVTLLAVKSTCLVQSDLTPAQCSESSKGALSQELEVLPCMCFRSVNITLNICNHIVMSVV</sequence>
<evidence type="ECO:0000313" key="4">
    <source>
        <dbReference type="Proteomes" id="UP001634394"/>
    </source>
</evidence>